<dbReference type="SUPFAM" id="SSF53098">
    <property type="entry name" value="Ribonuclease H-like"/>
    <property type="match status" value="1"/>
</dbReference>
<feature type="domain" description="Exonuclease" evidence="4">
    <location>
        <begin position="7"/>
        <end position="178"/>
    </location>
</feature>
<evidence type="ECO:0000313" key="5">
    <source>
        <dbReference type="EMBL" id="HFW32372.1"/>
    </source>
</evidence>
<dbReference type="GO" id="GO:0008408">
    <property type="term" value="F:3'-5' exonuclease activity"/>
    <property type="evidence" value="ECO:0007669"/>
    <property type="project" value="TreeGrafter"/>
</dbReference>
<proteinExistence type="predicted"/>
<evidence type="ECO:0000256" key="3">
    <source>
        <dbReference type="ARBA" id="ARBA00022839"/>
    </source>
</evidence>
<dbReference type="InterPro" id="IPR013520">
    <property type="entry name" value="Ribonucl_H"/>
</dbReference>
<dbReference type="InterPro" id="IPR036397">
    <property type="entry name" value="RNaseH_sf"/>
</dbReference>
<keyword evidence="3" id="KW-0269">Exonuclease</keyword>
<dbReference type="FunFam" id="3.30.420.10:FF:000045">
    <property type="entry name" value="3'-5' exonuclease DinG"/>
    <property type="match status" value="1"/>
</dbReference>
<reference evidence="5" key="1">
    <citation type="journal article" date="2020" name="mSystems">
        <title>Genome- and Community-Level Interaction Insights into Carbon Utilization and Element Cycling Functions of Hydrothermarchaeota in Hydrothermal Sediment.</title>
        <authorList>
            <person name="Zhou Z."/>
            <person name="Liu Y."/>
            <person name="Xu W."/>
            <person name="Pan J."/>
            <person name="Luo Z.H."/>
            <person name="Li M."/>
        </authorList>
    </citation>
    <scope>NUCLEOTIDE SEQUENCE [LARGE SCALE GENOMIC DNA]</scope>
    <source>
        <strain evidence="5">SpSt-87</strain>
    </source>
</reference>
<sequence>MDIRRTNFVSIDLETTGLNQKKDEILAIGAVPINGTRIVACESYYTLLKPDKFRIDTIRIHGLDPKKLESAPKFSEIAEDLYRMIKDRIIVGYAVEIDYKFLKMAFKNEGYRLKNRTIDIIDLERAVCYILGERPVIEMTLDNLAEKYGIKTPYRHNALADAFITAQIFQIQLLRTIKYGIKNIEKLLELIKKGELDRQLGSYMF</sequence>
<dbReference type="GO" id="GO:0006260">
    <property type="term" value="P:DNA replication"/>
    <property type="evidence" value="ECO:0007669"/>
    <property type="project" value="InterPro"/>
</dbReference>
<dbReference type="InterPro" id="IPR012337">
    <property type="entry name" value="RNaseH-like_sf"/>
</dbReference>
<dbReference type="Gene3D" id="3.30.420.10">
    <property type="entry name" value="Ribonuclease H-like superfamily/Ribonuclease H"/>
    <property type="match status" value="1"/>
</dbReference>
<dbReference type="InterPro" id="IPR006054">
    <property type="entry name" value="DnaQ"/>
</dbReference>
<organism evidence="5">
    <name type="scientific">Archaeoglobus fulgidus</name>
    <dbReference type="NCBI Taxonomy" id="2234"/>
    <lineage>
        <taxon>Archaea</taxon>
        <taxon>Methanobacteriati</taxon>
        <taxon>Methanobacteriota</taxon>
        <taxon>Archaeoglobi</taxon>
        <taxon>Archaeoglobales</taxon>
        <taxon>Archaeoglobaceae</taxon>
        <taxon>Archaeoglobus</taxon>
    </lineage>
</organism>
<name>A0A7C3M9G9_ARCFL</name>
<keyword evidence="2" id="KW-0378">Hydrolase</keyword>
<dbReference type="Pfam" id="PF00929">
    <property type="entry name" value="RNase_T"/>
    <property type="match status" value="1"/>
</dbReference>
<keyword evidence="1" id="KW-0540">Nuclease</keyword>
<evidence type="ECO:0000256" key="1">
    <source>
        <dbReference type="ARBA" id="ARBA00022722"/>
    </source>
</evidence>
<comment type="caution">
    <text evidence="5">The sequence shown here is derived from an EMBL/GenBank/DDBJ whole genome shotgun (WGS) entry which is preliminary data.</text>
</comment>
<dbReference type="CDD" id="cd06127">
    <property type="entry name" value="DEDDh"/>
    <property type="match status" value="1"/>
</dbReference>
<gene>
    <name evidence="5" type="ORF">ENW66_05410</name>
</gene>
<dbReference type="GO" id="GO:0005829">
    <property type="term" value="C:cytosol"/>
    <property type="evidence" value="ECO:0007669"/>
    <property type="project" value="TreeGrafter"/>
</dbReference>
<dbReference type="PANTHER" id="PTHR30231:SF4">
    <property type="entry name" value="PROTEIN NEN2"/>
    <property type="match status" value="1"/>
</dbReference>
<evidence type="ECO:0000256" key="2">
    <source>
        <dbReference type="ARBA" id="ARBA00022801"/>
    </source>
</evidence>
<dbReference type="GO" id="GO:0003887">
    <property type="term" value="F:DNA-directed DNA polymerase activity"/>
    <property type="evidence" value="ECO:0007669"/>
    <property type="project" value="InterPro"/>
</dbReference>
<dbReference type="NCBIfam" id="TIGR00573">
    <property type="entry name" value="dnaq"/>
    <property type="match status" value="1"/>
</dbReference>
<dbReference type="GO" id="GO:0003677">
    <property type="term" value="F:DNA binding"/>
    <property type="evidence" value="ECO:0007669"/>
    <property type="project" value="InterPro"/>
</dbReference>
<protein>
    <recommendedName>
        <fullName evidence="4">Exonuclease domain-containing protein</fullName>
    </recommendedName>
</protein>
<dbReference type="EMBL" id="DTLB01000034">
    <property type="protein sequence ID" value="HFW32372.1"/>
    <property type="molecule type" value="Genomic_DNA"/>
</dbReference>
<dbReference type="PANTHER" id="PTHR30231">
    <property type="entry name" value="DNA POLYMERASE III SUBUNIT EPSILON"/>
    <property type="match status" value="1"/>
</dbReference>
<evidence type="ECO:0000259" key="4">
    <source>
        <dbReference type="SMART" id="SM00479"/>
    </source>
</evidence>
<dbReference type="SMART" id="SM00479">
    <property type="entry name" value="EXOIII"/>
    <property type="match status" value="1"/>
</dbReference>
<accession>A0A7C3M9G9</accession>
<dbReference type="AlphaFoldDB" id="A0A7C3M9G9"/>